<organism evidence="1 2">
    <name type="scientific">Flavobacterium tiangeerense</name>
    <dbReference type="NCBI Taxonomy" id="459471"/>
    <lineage>
        <taxon>Bacteria</taxon>
        <taxon>Pseudomonadati</taxon>
        <taxon>Bacteroidota</taxon>
        <taxon>Flavobacteriia</taxon>
        <taxon>Flavobacteriales</taxon>
        <taxon>Flavobacteriaceae</taxon>
        <taxon>Flavobacterium</taxon>
    </lineage>
</organism>
<dbReference type="EMBL" id="VLKO01000001">
    <property type="protein sequence ID" value="TWI03364.1"/>
    <property type="molecule type" value="Genomic_DNA"/>
</dbReference>
<name>A0ABY3FPB4_9FLAO</name>
<keyword evidence="2" id="KW-1185">Reference proteome</keyword>
<evidence type="ECO:0008006" key="3">
    <source>
        <dbReference type="Google" id="ProtNLM"/>
    </source>
</evidence>
<evidence type="ECO:0000313" key="2">
    <source>
        <dbReference type="Proteomes" id="UP000317519"/>
    </source>
</evidence>
<dbReference type="Proteomes" id="UP000317519">
    <property type="component" value="Unassembled WGS sequence"/>
</dbReference>
<reference evidence="1 2" key="1">
    <citation type="journal article" date="2015" name="Stand. Genomic Sci.">
        <title>Genomic Encyclopedia of Bacterial and Archaeal Type Strains, Phase III: the genomes of soil and plant-associated and newly described type strains.</title>
        <authorList>
            <person name="Whitman W.B."/>
            <person name="Woyke T."/>
            <person name="Klenk H.P."/>
            <person name="Zhou Y."/>
            <person name="Lilburn T.G."/>
            <person name="Beck B.J."/>
            <person name="De Vos P."/>
            <person name="Vandamme P."/>
            <person name="Eisen J.A."/>
            <person name="Garrity G."/>
            <person name="Hugenholtz P."/>
            <person name="Kyrpides N.C."/>
        </authorList>
    </citation>
    <scope>NUCLEOTIDE SEQUENCE [LARGE SCALE GENOMIC DNA]</scope>
    <source>
        <strain evidence="1 2">CGMCC 1.6847</strain>
    </source>
</reference>
<accession>A0ABY3FPB4</accession>
<comment type="caution">
    <text evidence="1">The sequence shown here is derived from an EMBL/GenBank/DDBJ whole genome shotgun (WGS) entry which is preliminary data.</text>
</comment>
<evidence type="ECO:0000313" key="1">
    <source>
        <dbReference type="EMBL" id="TWI03364.1"/>
    </source>
</evidence>
<gene>
    <name evidence="1" type="ORF">IQ05_00306</name>
</gene>
<proteinExistence type="predicted"/>
<sequence>MFSIYITVALMKKYLGLIGFILLTSCQITETLTINSDGSGKITQEVVRDEQSYQLLMGEDYSKEEEYQDTTYVFKDVIAKNQETFSRLTKFEKEVFGKFNPVTVHIKKSSIEKHFKTTFTQEFKVVEEVADLLKTENYVSDIIHNYALAAEEHYFSVQYSYEGKVFKRIVKITDPERLKTEQARVEANKKYYASLKLVENFVLKYQFPLKIKSVSNPNAKISSDQKSLQLDFKITDCLYNPDSTNLEVVLE</sequence>
<protein>
    <recommendedName>
        <fullName evidence="3">Lipoprotein</fullName>
    </recommendedName>
</protein>